<dbReference type="InterPro" id="IPR013320">
    <property type="entry name" value="ConA-like_dom_sf"/>
</dbReference>
<reference evidence="3 4" key="1">
    <citation type="submission" date="2020-02" db="EMBL/GenBank/DDBJ databases">
        <title>Full genome sequence of Nocardioides sp. R-3366.</title>
        <authorList>
            <person name="Im W.-T."/>
        </authorList>
    </citation>
    <scope>NUCLEOTIDE SEQUENCE [LARGE SCALE GENOMIC DNA]</scope>
    <source>
        <strain evidence="3 4">R-3366</strain>
    </source>
</reference>
<dbReference type="PROSITE" id="PS51762">
    <property type="entry name" value="GH16_2"/>
    <property type="match status" value="1"/>
</dbReference>
<name>A0A6G6WB40_9ACTN</name>
<dbReference type="GO" id="GO:0005975">
    <property type="term" value="P:carbohydrate metabolic process"/>
    <property type="evidence" value="ECO:0007669"/>
    <property type="project" value="InterPro"/>
</dbReference>
<sequence length="267" mass="29312">MAAGAADAPAGPGWFEDRFTGPGLDPETWLPNYLPAWSSAAQTRASHRLENAALVLDIPPEHPLWCEGDHDPPLRVSGLQSGSWSGPAGSTRGQQRFREGQVVREEQARFEGWLPRSGRVEVSARMDLSPRSMAALWLSGFEDDEAQEQCGELCVFEVFGRDLGPVDEPSAEVGVGIKAFRDPALTQDFAAPRVSIDVVEPHVYAVDWDADEAVFTVDGTVLRRCARPPTYPLQLMLAVFDFPHWSTGDDDHLVPRLVVDRIAGTRP</sequence>
<dbReference type="KEGG" id="nano:G5V58_06280"/>
<evidence type="ECO:0000259" key="2">
    <source>
        <dbReference type="PROSITE" id="PS51762"/>
    </source>
</evidence>
<feature type="domain" description="GH16" evidence="2">
    <location>
        <begin position="27"/>
        <end position="267"/>
    </location>
</feature>
<dbReference type="Proteomes" id="UP000502996">
    <property type="component" value="Chromosome"/>
</dbReference>
<dbReference type="GO" id="GO:0004553">
    <property type="term" value="F:hydrolase activity, hydrolyzing O-glycosyl compounds"/>
    <property type="evidence" value="ECO:0007669"/>
    <property type="project" value="InterPro"/>
</dbReference>
<dbReference type="CDD" id="cd00413">
    <property type="entry name" value="Glyco_hydrolase_16"/>
    <property type="match status" value="1"/>
</dbReference>
<dbReference type="RefSeq" id="WP_165229933.1">
    <property type="nucleotide sequence ID" value="NZ_CP049257.1"/>
</dbReference>
<dbReference type="AlphaFoldDB" id="A0A6G6WB40"/>
<evidence type="ECO:0000256" key="1">
    <source>
        <dbReference type="SAM" id="MobiDB-lite"/>
    </source>
</evidence>
<dbReference type="Gene3D" id="2.60.120.200">
    <property type="match status" value="1"/>
</dbReference>
<protein>
    <submittedName>
        <fullName evidence="3">Glycoside hydrolase family 16 protein</fullName>
    </submittedName>
</protein>
<dbReference type="InterPro" id="IPR000757">
    <property type="entry name" value="Beta-glucanase-like"/>
</dbReference>
<evidence type="ECO:0000313" key="4">
    <source>
        <dbReference type="Proteomes" id="UP000502996"/>
    </source>
</evidence>
<evidence type="ECO:0000313" key="3">
    <source>
        <dbReference type="EMBL" id="QIG42429.1"/>
    </source>
</evidence>
<organism evidence="3 4">
    <name type="scientific">Nocardioides anomalus</name>
    <dbReference type="NCBI Taxonomy" id="2712223"/>
    <lineage>
        <taxon>Bacteria</taxon>
        <taxon>Bacillati</taxon>
        <taxon>Actinomycetota</taxon>
        <taxon>Actinomycetes</taxon>
        <taxon>Propionibacteriales</taxon>
        <taxon>Nocardioidaceae</taxon>
        <taxon>Nocardioides</taxon>
    </lineage>
</organism>
<dbReference type="Pfam" id="PF00722">
    <property type="entry name" value="Glyco_hydro_16"/>
    <property type="match status" value="1"/>
</dbReference>
<gene>
    <name evidence="3" type="ORF">G5V58_06280</name>
</gene>
<keyword evidence="3" id="KW-0378">Hydrolase</keyword>
<feature type="region of interest" description="Disordered" evidence="1">
    <location>
        <begin position="79"/>
        <end position="99"/>
    </location>
</feature>
<keyword evidence="4" id="KW-1185">Reference proteome</keyword>
<dbReference type="EMBL" id="CP049257">
    <property type="protein sequence ID" value="QIG42429.1"/>
    <property type="molecule type" value="Genomic_DNA"/>
</dbReference>
<proteinExistence type="predicted"/>
<dbReference type="SUPFAM" id="SSF49899">
    <property type="entry name" value="Concanavalin A-like lectins/glucanases"/>
    <property type="match status" value="1"/>
</dbReference>
<accession>A0A6G6WB40</accession>